<dbReference type="PROSITE" id="PS00098">
    <property type="entry name" value="THIOLASE_1"/>
    <property type="match status" value="1"/>
</dbReference>
<name>A0A165EP74_9NEIS</name>
<dbReference type="PROSITE" id="PS00099">
    <property type="entry name" value="THIOLASE_3"/>
    <property type="match status" value="1"/>
</dbReference>
<dbReference type="InterPro" id="IPR002155">
    <property type="entry name" value="Thiolase"/>
</dbReference>
<dbReference type="CDD" id="cd00751">
    <property type="entry name" value="thiolase"/>
    <property type="match status" value="1"/>
</dbReference>
<dbReference type="RefSeq" id="WP_066614197.1">
    <property type="nucleotide sequence ID" value="NZ_LQQU01000045.1"/>
</dbReference>
<dbReference type="InterPro" id="IPR020610">
    <property type="entry name" value="Thiolase_AS"/>
</dbReference>
<reference evidence="9" key="1">
    <citation type="submission" date="2016-01" db="EMBL/GenBank/DDBJ databases">
        <title>Draft genome of Chromobacterium sp. F49.</title>
        <authorList>
            <person name="Hong K.W."/>
        </authorList>
    </citation>
    <scope>NUCLEOTIDE SEQUENCE [LARGE SCALE GENOMIC DNA]</scope>
    <source>
        <strain evidence="9">CN10</strain>
    </source>
</reference>
<gene>
    <name evidence="8" type="ORF">AVW16_01620</name>
</gene>
<sequence>MHNESVMILSARRTPIGAFCGVLSGLSACELGAAALRDAAARARFEADAVDEVLMGCVLPAGLGQAPARQAARGAGLADAVGATTVNKVCGSGLKAVMLGYDMIRAGSARRILAGGMESMSNAPHLLPRSRRGWRMGSANVEDHMMLDGLEDADESEPMGVYAERCAHHYGFTRGEQDAFALASLERALAARGAGEIVPLTVATRVEDIVVDADEPPARARPDKVATLAPAFVAGGTVTAANSSSLADGAAALALAPLSEAERLGATPLARIVGHAAWAQEPAWFTTAPVGAIDRLLTRLGWTVDDVDLFEINEAFAVVVLAAMRELKLPHEKVNVRGGSCALGHPIGASGARIVVTLLAALEERGLRRGVAALCIGGGEAVALAVERVV</sequence>
<dbReference type="EMBL" id="LQQU01000045">
    <property type="protein sequence ID" value="KZE27361.1"/>
    <property type="molecule type" value="Genomic_DNA"/>
</dbReference>
<evidence type="ECO:0000256" key="2">
    <source>
        <dbReference type="ARBA" id="ARBA00022679"/>
    </source>
</evidence>
<feature type="domain" description="Thiolase N-terminal" evidence="6">
    <location>
        <begin position="6"/>
        <end position="256"/>
    </location>
</feature>
<dbReference type="AlphaFoldDB" id="A0A165EP74"/>
<evidence type="ECO:0000313" key="8">
    <source>
        <dbReference type="EMBL" id="KZE27361.1"/>
    </source>
</evidence>
<dbReference type="PIRSF" id="PIRSF000429">
    <property type="entry name" value="Ac-CoA_Ac_transf"/>
    <property type="match status" value="1"/>
</dbReference>
<dbReference type="InterPro" id="IPR020615">
    <property type="entry name" value="Thiolase_acyl_enz_int_AS"/>
</dbReference>
<dbReference type="Pfam" id="PF02803">
    <property type="entry name" value="Thiolase_C"/>
    <property type="match status" value="1"/>
</dbReference>
<keyword evidence="2 5" id="KW-0808">Transferase</keyword>
<dbReference type="PANTHER" id="PTHR18919">
    <property type="entry name" value="ACETYL-COA C-ACYLTRANSFERASE"/>
    <property type="match status" value="1"/>
</dbReference>
<comment type="similarity">
    <text evidence="1 5">Belongs to the thiolase-like superfamily. Thiolase family.</text>
</comment>
<dbReference type="InterPro" id="IPR020616">
    <property type="entry name" value="Thiolase_N"/>
</dbReference>
<dbReference type="InterPro" id="IPR016039">
    <property type="entry name" value="Thiolase-like"/>
</dbReference>
<dbReference type="SUPFAM" id="SSF53901">
    <property type="entry name" value="Thiolase-like"/>
    <property type="match status" value="2"/>
</dbReference>
<dbReference type="NCBIfam" id="TIGR01930">
    <property type="entry name" value="AcCoA-C-Actrans"/>
    <property type="match status" value="1"/>
</dbReference>
<dbReference type="GO" id="GO:0003988">
    <property type="term" value="F:acetyl-CoA C-acyltransferase activity"/>
    <property type="evidence" value="ECO:0007669"/>
    <property type="project" value="UniProtKB-ARBA"/>
</dbReference>
<dbReference type="InterPro" id="IPR020617">
    <property type="entry name" value="Thiolase_C"/>
</dbReference>
<feature type="domain" description="Thiolase C-terminal" evidence="7">
    <location>
        <begin position="267"/>
        <end position="388"/>
    </location>
</feature>
<evidence type="ECO:0000256" key="3">
    <source>
        <dbReference type="ARBA" id="ARBA00023315"/>
    </source>
</evidence>
<evidence type="ECO:0000313" key="9">
    <source>
        <dbReference type="Proteomes" id="UP000076625"/>
    </source>
</evidence>
<organism evidence="8 9">
    <name type="scientific">Crenobacter luteus</name>
    <dbReference type="NCBI Taxonomy" id="1452487"/>
    <lineage>
        <taxon>Bacteria</taxon>
        <taxon>Pseudomonadati</taxon>
        <taxon>Pseudomonadota</taxon>
        <taxon>Betaproteobacteria</taxon>
        <taxon>Neisseriales</taxon>
        <taxon>Neisseriaceae</taxon>
        <taxon>Crenobacter</taxon>
    </lineage>
</organism>
<protein>
    <submittedName>
        <fullName evidence="8">Acetyl-CoA acetyltransferase</fullName>
    </submittedName>
</protein>
<keyword evidence="9" id="KW-1185">Reference proteome</keyword>
<keyword evidence="3 5" id="KW-0012">Acyltransferase</keyword>
<proteinExistence type="inferred from homology"/>
<dbReference type="Pfam" id="PF00108">
    <property type="entry name" value="Thiolase_N"/>
    <property type="match status" value="1"/>
</dbReference>
<evidence type="ECO:0000256" key="4">
    <source>
        <dbReference type="PIRSR" id="PIRSR000429-1"/>
    </source>
</evidence>
<feature type="active site" description="Proton acceptor" evidence="4">
    <location>
        <position position="345"/>
    </location>
</feature>
<evidence type="ECO:0000259" key="6">
    <source>
        <dbReference type="Pfam" id="PF00108"/>
    </source>
</evidence>
<dbReference type="OrthoDB" id="8558405at2"/>
<feature type="active site" description="Proton acceptor" evidence="4">
    <location>
        <position position="375"/>
    </location>
</feature>
<evidence type="ECO:0000259" key="7">
    <source>
        <dbReference type="Pfam" id="PF02803"/>
    </source>
</evidence>
<dbReference type="STRING" id="1452487.AVW16_01620"/>
<dbReference type="Gene3D" id="3.40.47.10">
    <property type="match status" value="2"/>
</dbReference>
<accession>A0A165EP74</accession>
<dbReference type="PANTHER" id="PTHR18919:SF138">
    <property type="entry name" value="ACETYL-COA C-ACETYLTRANSFERASE"/>
    <property type="match status" value="1"/>
</dbReference>
<comment type="caution">
    <text evidence="8">The sequence shown here is derived from an EMBL/GenBank/DDBJ whole genome shotgun (WGS) entry which is preliminary data.</text>
</comment>
<evidence type="ECO:0000256" key="5">
    <source>
        <dbReference type="RuleBase" id="RU003557"/>
    </source>
</evidence>
<dbReference type="Proteomes" id="UP000076625">
    <property type="component" value="Unassembled WGS sequence"/>
</dbReference>
<evidence type="ECO:0000256" key="1">
    <source>
        <dbReference type="ARBA" id="ARBA00010982"/>
    </source>
</evidence>
<feature type="active site" description="Acyl-thioester intermediate" evidence="4">
    <location>
        <position position="90"/>
    </location>
</feature>